<dbReference type="PROSITE" id="PS00137">
    <property type="entry name" value="SUBTILASE_HIS"/>
    <property type="match status" value="1"/>
</dbReference>
<gene>
    <name evidence="7" type="ORF">FDENT_9833</name>
</gene>
<evidence type="ECO:0000256" key="4">
    <source>
        <dbReference type="ARBA" id="ARBA00022825"/>
    </source>
</evidence>
<organism evidence="7 8">
    <name type="scientific">Fusarium denticulatum</name>
    <dbReference type="NCBI Taxonomy" id="48507"/>
    <lineage>
        <taxon>Eukaryota</taxon>
        <taxon>Fungi</taxon>
        <taxon>Dikarya</taxon>
        <taxon>Ascomycota</taxon>
        <taxon>Pezizomycotina</taxon>
        <taxon>Sordariomycetes</taxon>
        <taxon>Hypocreomycetidae</taxon>
        <taxon>Hypocreales</taxon>
        <taxon>Nectriaceae</taxon>
        <taxon>Fusarium</taxon>
        <taxon>Fusarium fujikuroi species complex</taxon>
    </lineage>
</organism>
<evidence type="ECO:0000313" key="8">
    <source>
        <dbReference type="Proteomes" id="UP000562682"/>
    </source>
</evidence>
<accession>A0A8H5WXZ1</accession>
<evidence type="ECO:0000256" key="3">
    <source>
        <dbReference type="ARBA" id="ARBA00022801"/>
    </source>
</evidence>
<keyword evidence="4 5" id="KW-0720">Serine protease</keyword>
<dbReference type="InterPro" id="IPR036852">
    <property type="entry name" value="Peptidase_S8/S53_dom_sf"/>
</dbReference>
<dbReference type="SUPFAM" id="SSF52743">
    <property type="entry name" value="Subtilisin-like"/>
    <property type="match status" value="1"/>
</dbReference>
<sequence>MASQGVTALINGNPLALKGESLPVRPATRSPSSTASSSSQAVNQTLYILVTLSDDSERTQKAIEQSGAEILVYLNSAVYLCQWDFKKDISALRRVNGVRFVDEYPSSVKVSADLGTQVKLVAQSVSTAGAAQFGSSAPSSHLSGSSSSAGAGAAAGGPPKRIRIEIYFHNGVRQGVVEATSSDLISKQIIMKDETSVFSSMISTTISPGTLEQVAAIAEVRVIERAVNPSVENNFATDVLGASGPALLQGGFPYTGEGEAISIGDTGFDRGVGENLDDMSKIHPCFTPPDGGYKFHCMNHDQPKADCFVDVSGHGTHVCGSAVGSSQNPSTMGANKNGYIKGAAPKATLIFTQLNDKIEASDADRTWYAGPMIDIYRKTAVQPYPIFSQSWGDSRQGQEQKLGYTTSVENFDTQVRKDNVLVCWSAGNDAERLPNNISVGLYACAKNVLTIGACMSSIGTKVVTDNNGIRYGPTPNSPPGDPFKMAALSCWGTDSGRLVRNTGRQKPDVVAPGVCILSARSRNLEGLALSNVEDSGIPNDKSYCFKSGTSMATPLVAGCAAVLSEGLKKTHENYEPSGVLLKALLINGAVPFSPDDQYVKGTFRPWGFGRVNLQGSLKHLANGNPLFSYKYGTMEAHTRESWDVTIGAPETVNLTGEILLPSLKVTLVYADEGSVDLTCLVALTLTENKTGKVLFGNTKTWISAEEYKAATKDNTKMQAVADCQNNVQQISCSGLAEGLYKITIDFHKNNLFRIIDVPYGVAWAVSEAESTKVHS</sequence>
<dbReference type="GO" id="GO:0006508">
    <property type="term" value="P:proteolysis"/>
    <property type="evidence" value="ECO:0007669"/>
    <property type="project" value="UniProtKB-KW"/>
</dbReference>
<dbReference type="AlphaFoldDB" id="A0A8H5WXZ1"/>
<dbReference type="GO" id="GO:0004252">
    <property type="term" value="F:serine-type endopeptidase activity"/>
    <property type="evidence" value="ECO:0007669"/>
    <property type="project" value="UniProtKB-UniRule"/>
</dbReference>
<dbReference type="PANTHER" id="PTHR43399:SF4">
    <property type="entry name" value="CELL WALL-ASSOCIATED PROTEASE"/>
    <property type="match status" value="1"/>
</dbReference>
<dbReference type="Proteomes" id="UP000562682">
    <property type="component" value="Unassembled WGS sequence"/>
</dbReference>
<feature type="domain" description="Peptidase S8/S53" evidence="6">
    <location>
        <begin position="256"/>
        <end position="601"/>
    </location>
</feature>
<dbReference type="Gene3D" id="3.40.50.200">
    <property type="entry name" value="Peptidase S8/S53 domain"/>
    <property type="match status" value="1"/>
</dbReference>
<evidence type="ECO:0000259" key="6">
    <source>
        <dbReference type="Pfam" id="PF00082"/>
    </source>
</evidence>
<dbReference type="EMBL" id="JAAOAK010000308">
    <property type="protein sequence ID" value="KAF5675140.1"/>
    <property type="molecule type" value="Genomic_DNA"/>
</dbReference>
<dbReference type="InterPro" id="IPR000209">
    <property type="entry name" value="Peptidase_S8/S53_dom"/>
</dbReference>
<dbReference type="InterPro" id="IPR023828">
    <property type="entry name" value="Peptidase_S8_Ser-AS"/>
</dbReference>
<proteinExistence type="inferred from homology"/>
<feature type="active site" description="Charge relay system" evidence="5">
    <location>
        <position position="314"/>
    </location>
</feature>
<feature type="active site" description="Charge relay system" evidence="5">
    <location>
        <position position="269"/>
    </location>
</feature>
<reference evidence="7 8" key="1">
    <citation type="submission" date="2020-05" db="EMBL/GenBank/DDBJ databases">
        <title>Identification and distribution of gene clusters putatively required for synthesis of sphingolipid metabolism inhibitors in phylogenetically diverse species of the filamentous fungus Fusarium.</title>
        <authorList>
            <person name="Kim H.-S."/>
            <person name="Busman M."/>
            <person name="Brown D.W."/>
            <person name="Divon H."/>
            <person name="Uhlig S."/>
            <person name="Proctor R.H."/>
        </authorList>
    </citation>
    <scope>NUCLEOTIDE SEQUENCE [LARGE SCALE GENOMIC DNA]</scope>
    <source>
        <strain evidence="7 8">NRRL 25311</strain>
    </source>
</reference>
<dbReference type="PRINTS" id="PR00723">
    <property type="entry name" value="SUBTILISIN"/>
</dbReference>
<feature type="active site" description="Charge relay system" evidence="5">
    <location>
        <position position="550"/>
    </location>
</feature>
<dbReference type="InterPro" id="IPR034058">
    <property type="entry name" value="TagA/B/C/D_pept_dom"/>
</dbReference>
<name>A0A8H5WXZ1_9HYPO</name>
<dbReference type="PROSITE" id="PS51892">
    <property type="entry name" value="SUBTILASE"/>
    <property type="match status" value="1"/>
</dbReference>
<dbReference type="InterPro" id="IPR015500">
    <property type="entry name" value="Peptidase_S8_subtilisin-rel"/>
</dbReference>
<dbReference type="PROSITE" id="PS00138">
    <property type="entry name" value="SUBTILASE_SER"/>
    <property type="match status" value="1"/>
</dbReference>
<dbReference type="PANTHER" id="PTHR43399">
    <property type="entry name" value="SUBTILISIN-RELATED"/>
    <property type="match status" value="1"/>
</dbReference>
<dbReference type="InterPro" id="IPR022398">
    <property type="entry name" value="Peptidase_S8_His-AS"/>
</dbReference>
<keyword evidence="3 5" id="KW-0378">Hydrolase</keyword>
<dbReference type="CDD" id="cd04842">
    <property type="entry name" value="Peptidases_S8_Kp43_protease"/>
    <property type="match status" value="1"/>
</dbReference>
<keyword evidence="2 5" id="KW-0645">Protease</keyword>
<dbReference type="Pfam" id="PF00082">
    <property type="entry name" value="Peptidase_S8"/>
    <property type="match status" value="1"/>
</dbReference>
<comment type="caution">
    <text evidence="7">The sequence shown here is derived from an EMBL/GenBank/DDBJ whole genome shotgun (WGS) entry which is preliminary data.</text>
</comment>
<keyword evidence="8" id="KW-1185">Reference proteome</keyword>
<evidence type="ECO:0000256" key="5">
    <source>
        <dbReference type="PROSITE-ProRule" id="PRU01240"/>
    </source>
</evidence>
<comment type="similarity">
    <text evidence="1 5">Belongs to the peptidase S8 family.</text>
</comment>
<dbReference type="InterPro" id="IPR051048">
    <property type="entry name" value="Peptidase_S8/S53_subtilisin"/>
</dbReference>
<evidence type="ECO:0000256" key="2">
    <source>
        <dbReference type="ARBA" id="ARBA00022670"/>
    </source>
</evidence>
<evidence type="ECO:0000256" key="1">
    <source>
        <dbReference type="ARBA" id="ARBA00011073"/>
    </source>
</evidence>
<protein>
    <submittedName>
        <fullName evidence="7">Peptidase Ser-active site</fullName>
    </submittedName>
</protein>
<evidence type="ECO:0000313" key="7">
    <source>
        <dbReference type="EMBL" id="KAF5675140.1"/>
    </source>
</evidence>